<feature type="domain" description="Acyl-CoA dehydrogenase/oxidase C-terminal" evidence="7">
    <location>
        <begin position="222"/>
        <end position="382"/>
    </location>
</feature>
<dbReference type="STRING" id="1834516.BL253_08745"/>
<dbReference type="InterPro" id="IPR046373">
    <property type="entry name" value="Acyl-CoA_Oxase/DH_mid-dom_sf"/>
</dbReference>
<evidence type="ECO:0000259" key="9">
    <source>
        <dbReference type="Pfam" id="PF02771"/>
    </source>
</evidence>
<evidence type="ECO:0000256" key="3">
    <source>
        <dbReference type="ARBA" id="ARBA00022630"/>
    </source>
</evidence>
<comment type="similarity">
    <text evidence="2 6">Belongs to the acyl-CoA dehydrogenase family.</text>
</comment>
<dbReference type="PANTHER" id="PTHR43292:SF4">
    <property type="entry name" value="ACYL-COA DEHYDROGENASE FADE34"/>
    <property type="match status" value="1"/>
</dbReference>
<proteinExistence type="inferred from homology"/>
<accession>A0A1V2IF99</accession>
<gene>
    <name evidence="10" type="ORF">BL253_08745</name>
</gene>
<dbReference type="InterPro" id="IPR037069">
    <property type="entry name" value="AcylCoA_DH/ox_N_sf"/>
</dbReference>
<keyword evidence="5 6" id="KW-0560">Oxidoreductase</keyword>
<dbReference type="InterPro" id="IPR036250">
    <property type="entry name" value="AcylCo_DH-like_C"/>
</dbReference>
<name>A0A1V2IF99_9ACTN</name>
<dbReference type="RefSeq" id="WP_076815334.1">
    <property type="nucleotide sequence ID" value="NZ_MOMC01000015.1"/>
</dbReference>
<dbReference type="FunFam" id="2.40.110.10:FF:000011">
    <property type="entry name" value="Acyl-CoA dehydrogenase FadE34"/>
    <property type="match status" value="1"/>
</dbReference>
<dbReference type="GO" id="GO:0050660">
    <property type="term" value="F:flavin adenine dinucleotide binding"/>
    <property type="evidence" value="ECO:0007669"/>
    <property type="project" value="InterPro"/>
</dbReference>
<keyword evidence="11" id="KW-1185">Reference proteome</keyword>
<dbReference type="SUPFAM" id="SSF56645">
    <property type="entry name" value="Acyl-CoA dehydrogenase NM domain-like"/>
    <property type="match status" value="1"/>
</dbReference>
<evidence type="ECO:0000259" key="8">
    <source>
        <dbReference type="Pfam" id="PF02770"/>
    </source>
</evidence>
<dbReference type="GO" id="GO:0005886">
    <property type="term" value="C:plasma membrane"/>
    <property type="evidence" value="ECO:0007669"/>
    <property type="project" value="TreeGrafter"/>
</dbReference>
<dbReference type="EMBL" id="MOMC01000015">
    <property type="protein sequence ID" value="ONH31735.1"/>
    <property type="molecule type" value="Genomic_DNA"/>
</dbReference>
<keyword evidence="3 6" id="KW-0285">Flavoprotein</keyword>
<dbReference type="Pfam" id="PF02771">
    <property type="entry name" value="Acyl-CoA_dh_N"/>
    <property type="match status" value="1"/>
</dbReference>
<dbReference type="Gene3D" id="1.10.540.10">
    <property type="entry name" value="Acyl-CoA dehydrogenase/oxidase, N-terminal domain"/>
    <property type="match status" value="1"/>
</dbReference>
<dbReference type="AlphaFoldDB" id="A0A1V2IF99"/>
<sequence length="401" mass="44095">MDNAAPPVVDDLEARVADFLERHGGLMADQVAFRGAQYDAGLAFVHFPVGLGGLGLPLTRQALVDEKLRDAGCTYHNLRLNPVGIGMVAPTILEYGTEQQKRRFLRPLFTGEEVWCQLFSEPGAGSDLAGLAARATWEDGTWVVNGQKVWNSLAHVASFGVLLARTDPDLPKHQGISYFLLDMRLPGIESRPLVQMTGVAEFNEVFLDDVHVPDDAMLGGRGDGWRIATTTLMSERAMLSGGAGGRGTGPVRTLLNLWARRRDALGEAERAIRRDQLADIWLRAEVVRLQGQRAKAMSRSVPGAYHSIGKLMWTELHQEIYEFCVDLEGADGMLHEAGYPLARADQLSSTPSISSQFLRSRASTLEGGTSEILRNMLGERLLDLPGEPRTDKNVSWRDIPR</sequence>
<evidence type="ECO:0000313" key="10">
    <source>
        <dbReference type="EMBL" id="ONH31735.1"/>
    </source>
</evidence>
<evidence type="ECO:0000256" key="4">
    <source>
        <dbReference type="ARBA" id="ARBA00022827"/>
    </source>
</evidence>
<comment type="caution">
    <text evidence="10">The sequence shown here is derived from an EMBL/GenBank/DDBJ whole genome shotgun (WGS) entry which is preliminary data.</text>
</comment>
<feature type="domain" description="Acyl-CoA dehydrogenase/oxidase N-terminal" evidence="9">
    <location>
        <begin position="38"/>
        <end position="112"/>
    </location>
</feature>
<comment type="cofactor">
    <cofactor evidence="1 6">
        <name>FAD</name>
        <dbReference type="ChEBI" id="CHEBI:57692"/>
    </cofactor>
</comment>
<feature type="domain" description="Acyl-CoA oxidase/dehydrogenase middle" evidence="8">
    <location>
        <begin position="116"/>
        <end position="210"/>
    </location>
</feature>
<evidence type="ECO:0000256" key="1">
    <source>
        <dbReference type="ARBA" id="ARBA00001974"/>
    </source>
</evidence>
<dbReference type="Proteomes" id="UP000188929">
    <property type="component" value="Unassembled WGS sequence"/>
</dbReference>
<organism evidence="10 11">
    <name type="scientific">Pseudofrankia asymbiotica</name>
    <dbReference type="NCBI Taxonomy" id="1834516"/>
    <lineage>
        <taxon>Bacteria</taxon>
        <taxon>Bacillati</taxon>
        <taxon>Actinomycetota</taxon>
        <taxon>Actinomycetes</taxon>
        <taxon>Frankiales</taxon>
        <taxon>Frankiaceae</taxon>
        <taxon>Pseudofrankia</taxon>
    </lineage>
</organism>
<reference evidence="11" key="1">
    <citation type="submission" date="2016-10" db="EMBL/GenBank/DDBJ databases">
        <title>Frankia sp. NRRL B-16386 Genome sequencing.</title>
        <authorList>
            <person name="Ghodhbane-Gtari F."/>
            <person name="Swanson E."/>
            <person name="Gueddou A."/>
            <person name="Hezbri K."/>
            <person name="Ktari K."/>
            <person name="Nouioui I."/>
            <person name="Morris K."/>
            <person name="Simpson S."/>
            <person name="Abebe-Akele F."/>
            <person name="Thomas K."/>
            <person name="Gtari M."/>
            <person name="Tisa L.S."/>
        </authorList>
    </citation>
    <scope>NUCLEOTIDE SEQUENCE [LARGE SCALE GENOMIC DNA]</scope>
    <source>
        <strain evidence="11">NRRL B-16386</strain>
    </source>
</reference>
<dbReference type="PANTHER" id="PTHR43292">
    <property type="entry name" value="ACYL-COA DEHYDROGENASE"/>
    <property type="match status" value="1"/>
</dbReference>
<protein>
    <recommendedName>
        <fullName evidence="12">Acyl-CoA dehydrogenase</fullName>
    </recommendedName>
</protein>
<dbReference type="InterPro" id="IPR009100">
    <property type="entry name" value="AcylCoA_DH/oxidase_NM_dom_sf"/>
</dbReference>
<evidence type="ECO:0008006" key="12">
    <source>
        <dbReference type="Google" id="ProtNLM"/>
    </source>
</evidence>
<dbReference type="InterPro" id="IPR013786">
    <property type="entry name" value="AcylCoA_DH/ox_N"/>
</dbReference>
<dbReference type="OrthoDB" id="5167280at2"/>
<evidence type="ECO:0000256" key="6">
    <source>
        <dbReference type="RuleBase" id="RU362125"/>
    </source>
</evidence>
<dbReference type="Gene3D" id="1.20.140.10">
    <property type="entry name" value="Butyryl-CoA Dehydrogenase, subunit A, domain 3"/>
    <property type="match status" value="1"/>
</dbReference>
<dbReference type="Pfam" id="PF00441">
    <property type="entry name" value="Acyl-CoA_dh_1"/>
    <property type="match status" value="1"/>
</dbReference>
<keyword evidence="4 6" id="KW-0274">FAD</keyword>
<dbReference type="InterPro" id="IPR052161">
    <property type="entry name" value="Mycobact_Acyl-CoA_DH"/>
</dbReference>
<dbReference type="Pfam" id="PF02770">
    <property type="entry name" value="Acyl-CoA_dh_M"/>
    <property type="match status" value="1"/>
</dbReference>
<evidence type="ECO:0000259" key="7">
    <source>
        <dbReference type="Pfam" id="PF00441"/>
    </source>
</evidence>
<evidence type="ECO:0000256" key="5">
    <source>
        <dbReference type="ARBA" id="ARBA00023002"/>
    </source>
</evidence>
<dbReference type="SUPFAM" id="SSF47203">
    <property type="entry name" value="Acyl-CoA dehydrogenase C-terminal domain-like"/>
    <property type="match status" value="1"/>
</dbReference>
<dbReference type="GO" id="GO:0016627">
    <property type="term" value="F:oxidoreductase activity, acting on the CH-CH group of donors"/>
    <property type="evidence" value="ECO:0007669"/>
    <property type="project" value="InterPro"/>
</dbReference>
<dbReference type="InterPro" id="IPR009075">
    <property type="entry name" value="AcylCo_DH/oxidase_C"/>
</dbReference>
<dbReference type="Gene3D" id="2.40.110.10">
    <property type="entry name" value="Butyryl-CoA Dehydrogenase, subunit A, domain 2"/>
    <property type="match status" value="1"/>
</dbReference>
<evidence type="ECO:0000256" key="2">
    <source>
        <dbReference type="ARBA" id="ARBA00009347"/>
    </source>
</evidence>
<evidence type="ECO:0000313" key="11">
    <source>
        <dbReference type="Proteomes" id="UP000188929"/>
    </source>
</evidence>
<dbReference type="InterPro" id="IPR006091">
    <property type="entry name" value="Acyl-CoA_Oxase/DH_mid-dom"/>
</dbReference>